<accession>A0ABX1AGD8</accession>
<proteinExistence type="inferred from homology"/>
<dbReference type="Pfam" id="PF00155">
    <property type="entry name" value="Aminotran_1_2"/>
    <property type="match status" value="1"/>
</dbReference>
<protein>
    <submittedName>
        <fullName evidence="7">Aminotransferase class I/II-fold pyridoxal phosphate-dependent enzyme</fullName>
    </submittedName>
</protein>
<feature type="domain" description="HTH gntR-type" evidence="6">
    <location>
        <begin position="8"/>
        <end position="76"/>
    </location>
</feature>
<dbReference type="InterPro" id="IPR051446">
    <property type="entry name" value="HTH_trans_reg/aminotransferase"/>
</dbReference>
<keyword evidence="7" id="KW-0032">Aminotransferase</keyword>
<dbReference type="EMBL" id="JAAVJB010000040">
    <property type="protein sequence ID" value="NJP66194.1"/>
    <property type="molecule type" value="Genomic_DNA"/>
</dbReference>
<dbReference type="InterPro" id="IPR000524">
    <property type="entry name" value="Tscrpt_reg_HTH_GntR"/>
</dbReference>
<dbReference type="InterPro" id="IPR036390">
    <property type="entry name" value="WH_DNA-bd_sf"/>
</dbReference>
<evidence type="ECO:0000313" key="8">
    <source>
        <dbReference type="Proteomes" id="UP000746503"/>
    </source>
</evidence>
<dbReference type="Pfam" id="PF00392">
    <property type="entry name" value="GntR"/>
    <property type="match status" value="1"/>
</dbReference>
<dbReference type="InterPro" id="IPR036388">
    <property type="entry name" value="WH-like_DNA-bd_sf"/>
</dbReference>
<comment type="caution">
    <text evidence="7">The sequence shown here is derived from an EMBL/GenBank/DDBJ whole genome shotgun (WGS) entry which is preliminary data.</text>
</comment>
<keyword evidence="8" id="KW-1185">Reference proteome</keyword>
<dbReference type="GO" id="GO:0008483">
    <property type="term" value="F:transaminase activity"/>
    <property type="evidence" value="ECO:0007669"/>
    <property type="project" value="UniProtKB-KW"/>
</dbReference>
<dbReference type="Gene3D" id="1.10.10.10">
    <property type="entry name" value="Winged helix-like DNA-binding domain superfamily/Winged helix DNA-binding domain"/>
    <property type="match status" value="1"/>
</dbReference>
<dbReference type="InterPro" id="IPR004839">
    <property type="entry name" value="Aminotransferase_I/II_large"/>
</dbReference>
<gene>
    <name evidence="7" type="ORF">HCJ92_07795</name>
</gene>
<dbReference type="Proteomes" id="UP000746503">
    <property type="component" value="Unassembled WGS sequence"/>
</dbReference>
<dbReference type="RefSeq" id="WP_167932720.1">
    <property type="nucleotide sequence ID" value="NZ_JAAVJB010000040.1"/>
</dbReference>
<keyword evidence="3" id="KW-0805">Transcription regulation</keyword>
<evidence type="ECO:0000256" key="1">
    <source>
        <dbReference type="ARBA" id="ARBA00005384"/>
    </source>
</evidence>
<reference evidence="7 8" key="1">
    <citation type="submission" date="2020-03" db="EMBL/GenBank/DDBJ databases">
        <title>Draft genome of Streptomyces sp. ventii, isolated from the Axial Seamount in the Pacific Ocean, and resequencing of the two type strains Streptomyces lonarensis strain NCL 716 and Streptomyces bohaiensis strain 11A07.</title>
        <authorList>
            <person name="Loughran R.M."/>
            <person name="Pfannmuller K.M."/>
            <person name="Wasson B.J."/>
            <person name="Deadmond M.C."/>
            <person name="Paddock B.E."/>
            <person name="Koyack M.J."/>
            <person name="Gallegos D.A."/>
            <person name="Mitchell E.A."/>
            <person name="Ushijima B."/>
            <person name="Saw J.H."/>
            <person name="Mcphail K.L."/>
            <person name="Videau P."/>
        </authorList>
    </citation>
    <scope>NUCLEOTIDE SEQUENCE [LARGE SCALE GENOMIC DNA]</scope>
    <source>
        <strain evidence="8">5675061</strain>
    </source>
</reference>
<comment type="similarity">
    <text evidence="1">In the C-terminal section; belongs to the class-I pyridoxal-phosphate-dependent aminotransferase family.</text>
</comment>
<dbReference type="InterPro" id="IPR015424">
    <property type="entry name" value="PyrdxlP-dep_Trfase"/>
</dbReference>
<dbReference type="SUPFAM" id="SSF46785">
    <property type="entry name" value="Winged helix' DNA-binding domain"/>
    <property type="match status" value="1"/>
</dbReference>
<dbReference type="PANTHER" id="PTHR46577">
    <property type="entry name" value="HTH-TYPE TRANSCRIPTIONAL REGULATORY PROTEIN GABR"/>
    <property type="match status" value="1"/>
</dbReference>
<evidence type="ECO:0000256" key="3">
    <source>
        <dbReference type="ARBA" id="ARBA00023015"/>
    </source>
</evidence>
<keyword evidence="2" id="KW-0663">Pyridoxal phosphate</keyword>
<evidence type="ECO:0000256" key="4">
    <source>
        <dbReference type="ARBA" id="ARBA00023125"/>
    </source>
</evidence>
<dbReference type="PROSITE" id="PS50949">
    <property type="entry name" value="HTH_GNTR"/>
    <property type="match status" value="1"/>
</dbReference>
<evidence type="ECO:0000256" key="5">
    <source>
        <dbReference type="ARBA" id="ARBA00023163"/>
    </source>
</evidence>
<dbReference type="SMART" id="SM00345">
    <property type="entry name" value="HTH_GNTR"/>
    <property type="match status" value="1"/>
</dbReference>
<dbReference type="Gene3D" id="3.40.640.10">
    <property type="entry name" value="Type I PLP-dependent aspartate aminotransferase-like (Major domain)"/>
    <property type="match status" value="1"/>
</dbReference>
<dbReference type="PANTHER" id="PTHR46577:SF1">
    <property type="entry name" value="HTH-TYPE TRANSCRIPTIONAL REGULATORY PROTEIN GABR"/>
    <property type="match status" value="1"/>
</dbReference>
<dbReference type="SUPFAM" id="SSF53383">
    <property type="entry name" value="PLP-dependent transferases"/>
    <property type="match status" value="1"/>
</dbReference>
<sequence length="436" mass="44655">MGTYRITGRGASEIAADVEQAVAGGGLRPGDPLPAMRALAADLGVNPNTVAAAYRTLRDRGVITTDGRRGSRVRPRPVTTPRESLGVEITPDVRDLAGGNPDPLLLPPLAPVLAALGGDPAPVMYGAAGVEESLREVVTASLAADGVPDGPLAVTSGALDAVERVLAARLRPGDAVAVEDPGWGSLLDLLSALGLRTLPVALDDEGPLPDATAAALRAGARALVVTARAQNPTGAAVGAVRARELRTVLADRPDVLLVEDDHGDGIVDLPLHPLAGATTAWAFVRSGAKALGPDLRVAHLTGDPTTVARVAGRLRLGPGWVSHLLQRAVARLAGTDTGAAASYRARRAALVGELGARGVPARGRSGLNVWVPVGDETGTVSRLLRDGYAVAPGARFRIDSPPAVRITVSALTEAEMPEVAEAVARACRLPPARRQG</sequence>
<dbReference type="CDD" id="cd07377">
    <property type="entry name" value="WHTH_GntR"/>
    <property type="match status" value="1"/>
</dbReference>
<evidence type="ECO:0000313" key="7">
    <source>
        <dbReference type="EMBL" id="NJP66194.1"/>
    </source>
</evidence>
<dbReference type="InterPro" id="IPR015421">
    <property type="entry name" value="PyrdxlP-dep_Trfase_major"/>
</dbReference>
<keyword evidence="5" id="KW-0804">Transcription</keyword>
<keyword evidence="7" id="KW-0808">Transferase</keyword>
<organism evidence="7 8">
    <name type="scientific">Streptomyces spiramenti</name>
    <dbReference type="NCBI Taxonomy" id="2720606"/>
    <lineage>
        <taxon>Bacteria</taxon>
        <taxon>Bacillati</taxon>
        <taxon>Actinomycetota</taxon>
        <taxon>Actinomycetes</taxon>
        <taxon>Kitasatosporales</taxon>
        <taxon>Streptomycetaceae</taxon>
        <taxon>Streptomyces</taxon>
    </lineage>
</organism>
<evidence type="ECO:0000259" key="6">
    <source>
        <dbReference type="PROSITE" id="PS50949"/>
    </source>
</evidence>
<name>A0ABX1AGD8_9ACTN</name>
<keyword evidence="4" id="KW-0238">DNA-binding</keyword>
<evidence type="ECO:0000256" key="2">
    <source>
        <dbReference type="ARBA" id="ARBA00022898"/>
    </source>
</evidence>